<evidence type="ECO:0000313" key="4">
    <source>
        <dbReference type="EMBL" id="KAF9505508.1"/>
    </source>
</evidence>
<feature type="domain" description="DUF8190" evidence="3">
    <location>
        <begin position="209"/>
        <end position="312"/>
    </location>
</feature>
<feature type="region of interest" description="Disordered" evidence="1">
    <location>
        <begin position="45"/>
        <end position="83"/>
    </location>
</feature>
<accession>A0A9P6DNS7</accession>
<comment type="caution">
    <text evidence="4">The sequence shown here is derived from an EMBL/GenBank/DDBJ whole genome shotgun (WGS) entry which is preliminary data.</text>
</comment>
<feature type="compositionally biased region" description="Acidic residues" evidence="1">
    <location>
        <begin position="55"/>
        <end position="75"/>
    </location>
</feature>
<protein>
    <recommendedName>
        <fullName evidence="3">DUF8190 domain-containing protein</fullName>
    </recommendedName>
</protein>
<dbReference type="AlphaFoldDB" id="A0A9P6DNS7"/>
<dbReference type="InterPro" id="IPR058503">
    <property type="entry name" value="DUF8190"/>
</dbReference>
<reference evidence="4" key="1">
    <citation type="journal article" date="2020" name="Nat. Commun.">
        <title>Large-scale genome sequencing of mycorrhizal fungi provides insights into the early evolution of symbiotic traits.</title>
        <authorList>
            <person name="Miyauchi S."/>
            <person name="Kiss E."/>
            <person name="Kuo A."/>
            <person name="Drula E."/>
            <person name="Kohler A."/>
            <person name="Sanchez-Garcia M."/>
            <person name="Morin E."/>
            <person name="Andreopoulos B."/>
            <person name="Barry K.W."/>
            <person name="Bonito G."/>
            <person name="Buee M."/>
            <person name="Carver A."/>
            <person name="Chen C."/>
            <person name="Cichocki N."/>
            <person name="Clum A."/>
            <person name="Culley D."/>
            <person name="Crous P.W."/>
            <person name="Fauchery L."/>
            <person name="Girlanda M."/>
            <person name="Hayes R.D."/>
            <person name="Keri Z."/>
            <person name="LaButti K."/>
            <person name="Lipzen A."/>
            <person name="Lombard V."/>
            <person name="Magnuson J."/>
            <person name="Maillard F."/>
            <person name="Murat C."/>
            <person name="Nolan M."/>
            <person name="Ohm R.A."/>
            <person name="Pangilinan J."/>
            <person name="Pereira M.F."/>
            <person name="Perotto S."/>
            <person name="Peter M."/>
            <person name="Pfister S."/>
            <person name="Riley R."/>
            <person name="Sitrit Y."/>
            <person name="Stielow J.B."/>
            <person name="Szollosi G."/>
            <person name="Zifcakova L."/>
            <person name="Stursova M."/>
            <person name="Spatafora J.W."/>
            <person name="Tedersoo L."/>
            <person name="Vaario L.M."/>
            <person name="Yamada A."/>
            <person name="Yan M."/>
            <person name="Wang P."/>
            <person name="Xu J."/>
            <person name="Bruns T."/>
            <person name="Baldrian P."/>
            <person name="Vilgalys R."/>
            <person name="Dunand C."/>
            <person name="Henrissat B."/>
            <person name="Grigoriev I.V."/>
            <person name="Hibbett D."/>
            <person name="Nagy L.G."/>
            <person name="Martin F.M."/>
        </authorList>
    </citation>
    <scope>NUCLEOTIDE SEQUENCE</scope>
    <source>
        <strain evidence="4">UP504</strain>
    </source>
</reference>
<keyword evidence="2" id="KW-1133">Transmembrane helix</keyword>
<feature type="transmembrane region" description="Helical" evidence="2">
    <location>
        <begin position="891"/>
        <end position="914"/>
    </location>
</feature>
<evidence type="ECO:0000259" key="3">
    <source>
        <dbReference type="Pfam" id="PF26608"/>
    </source>
</evidence>
<sequence length="924" mass="104379">MAGTFAPSGIALGFLHFSFIVCPKPQSFLPTAFSIHSSRPIMPSEIDDAVSNGSIDDDLDDLGNDDPLDAFEDNNGDPPDPRATRHLEIDAIHPALHADDSCRQTDIAAAVTSPWVHLPSERDAYLSMPTVPIPLSRLEDYYINRRSHSAADLLRSRIKIIVDAKYSLDPRSDHVQVTTPTHRLDYRLTVSDRLGLSAIIPNQPGDHNFSFRLDLRKPYRHFNDNSGLLGFDPAGSMLFIGYRGQDEAWLAMAPHTIDDPTELPDPGFKSGPTLLSRAHYRMIISFLAFVLAKNTDLSFICYDTYGIDLTAKAPAFQDYFSILFVVYSHFSVIPADDVSTLPRDPEYPTIEMRLEDLTLMDVHMSTDWDEWVARAPDAWQEDGWLESHIPITLTCKFGQDQPIGNPNQADIWEHERDYSKIRFLSFALASDLRAQIAERFDNIPTEQIIAENQDLLYDSWDPDLRNRIRNLDALPLVDEDGNEVRIYDEEGCRVLRRFAVVDVNQPACGVLLNLSTCEALFNLDPSQLDDGECPIHLSLYPQAYLRSVGHAQANGILPDFQVIVNRLNDEITRPDRADDQSDDDDEEWDEHRRPPALRGVKFQAYNEMVHRFTDRHGGMRVQRGAVTAAAAGRYARDAKDCQSATKTWDAVKTLLPHEHMSEQLSPANCPRDLRLEQVYNLDLHRLPEERRNGRYIYTNIIVPLTKGWEVPAIASQLKQHLSIYTSDAYPALFDWVTYPVQAMLESAWQTVQLSQAPSFPSPYMIEVIAVLERALAYAYTGSAKLLSRSLMQPLFTSRALVDHGFPMLSHSIVTMKKDRSTNKSFVSVSSSAWPWNQERKAPATCSDGAQSVYYSKRLYNVSTAFLISFWVSGSSGSIIVLLCYRFGDDSLYYFALHVYSVIVFEMMACVISVFPSTLLSSLRR</sequence>
<dbReference type="Pfam" id="PF26608">
    <property type="entry name" value="DUF8190"/>
    <property type="match status" value="1"/>
</dbReference>
<organism evidence="4 5">
    <name type="scientific">Hydnum rufescens UP504</name>
    <dbReference type="NCBI Taxonomy" id="1448309"/>
    <lineage>
        <taxon>Eukaryota</taxon>
        <taxon>Fungi</taxon>
        <taxon>Dikarya</taxon>
        <taxon>Basidiomycota</taxon>
        <taxon>Agaricomycotina</taxon>
        <taxon>Agaricomycetes</taxon>
        <taxon>Cantharellales</taxon>
        <taxon>Hydnaceae</taxon>
        <taxon>Hydnum</taxon>
    </lineage>
</organism>
<keyword evidence="5" id="KW-1185">Reference proteome</keyword>
<evidence type="ECO:0000256" key="1">
    <source>
        <dbReference type="SAM" id="MobiDB-lite"/>
    </source>
</evidence>
<keyword evidence="2" id="KW-0472">Membrane</keyword>
<dbReference type="EMBL" id="MU129148">
    <property type="protein sequence ID" value="KAF9505508.1"/>
    <property type="molecule type" value="Genomic_DNA"/>
</dbReference>
<keyword evidence="2" id="KW-0812">Transmembrane</keyword>
<dbReference type="OrthoDB" id="2736611at2759"/>
<feature type="transmembrane region" description="Helical" evidence="2">
    <location>
        <begin position="864"/>
        <end position="884"/>
    </location>
</feature>
<gene>
    <name evidence="4" type="ORF">BS47DRAFT_1400307</name>
</gene>
<evidence type="ECO:0000256" key="2">
    <source>
        <dbReference type="SAM" id="Phobius"/>
    </source>
</evidence>
<dbReference type="Proteomes" id="UP000886523">
    <property type="component" value="Unassembled WGS sequence"/>
</dbReference>
<name>A0A9P6DNS7_9AGAM</name>
<evidence type="ECO:0000313" key="5">
    <source>
        <dbReference type="Proteomes" id="UP000886523"/>
    </source>
</evidence>
<feature type="region of interest" description="Disordered" evidence="1">
    <location>
        <begin position="573"/>
        <end position="593"/>
    </location>
</feature>
<proteinExistence type="predicted"/>